<keyword evidence="14" id="KW-1185">Reference proteome</keyword>
<evidence type="ECO:0000256" key="3">
    <source>
        <dbReference type="ARBA" id="ARBA00022729"/>
    </source>
</evidence>
<dbReference type="InterPro" id="IPR033121">
    <property type="entry name" value="PEPTIDASE_A1"/>
</dbReference>
<feature type="signal peptide" evidence="11">
    <location>
        <begin position="1"/>
        <end position="20"/>
    </location>
</feature>
<dbReference type="Pfam" id="PF00026">
    <property type="entry name" value="Asp"/>
    <property type="match status" value="1"/>
</dbReference>
<dbReference type="PRINTS" id="PR00792">
    <property type="entry name" value="PEPSIN"/>
</dbReference>
<evidence type="ECO:0000256" key="10">
    <source>
        <dbReference type="RuleBase" id="RU000454"/>
    </source>
</evidence>
<reference evidence="13" key="1">
    <citation type="submission" date="2021-12" db="EMBL/GenBank/DDBJ databases">
        <authorList>
            <person name="Zaccaron A."/>
            <person name="Stergiopoulos I."/>
        </authorList>
    </citation>
    <scope>NUCLEOTIDE SEQUENCE</scope>
    <source>
        <strain evidence="13">Race5_Kim</strain>
    </source>
</reference>
<sequence length="467" mass="50709">MRFNLSTAFLLTSILPDAHGWLFEREAVIVKPRVLLHHIERQDASPFLLGQHGSATDKRQTGHLEVPLYNQRSFYFMNISLGGSNGQGIRVQLDTGSSDLWVNTQEGSETICNSNLFGQCQSGTYNANSSFSYRYVNSDFNISYASGRRVTGDYVTDYLHIGEYLVINQFQFGIGYDSTMQNGILGIGYPANEATVQQGGQQYPNLPQRLVDDGHIQTMAYSLWLNDLHAATGSILFGGIDTAKFAGDLVTVPIRPGSPRFIIGLSGVGQNGDATSMSGNINLDALLDSGSTYTYLPDDLTQDIYKVVGAELVNVTNFPGGLKAAVIDCSEAQSDRVFNFQFATNKVLKVGMNELVQRESNIEDAKCVFGILPVSDNAEAISVIGDTVLRSAYVVYDLQNDQISLAQTVFNATGENVVEIDGRGVLNTTGIMSVQGDVPSSAVRSSSVSLLLLVVLLTCCLGWQPVR</sequence>
<keyword evidence="2 10" id="KW-0645">Protease</keyword>
<evidence type="ECO:0000256" key="11">
    <source>
        <dbReference type="SAM" id="SignalP"/>
    </source>
</evidence>
<comment type="similarity">
    <text evidence="1 10">Belongs to the peptidase A1 family.</text>
</comment>
<feature type="active site" evidence="8">
    <location>
        <position position="94"/>
    </location>
</feature>
<dbReference type="KEGG" id="ffu:CLAFUR5_11529"/>
<evidence type="ECO:0000256" key="2">
    <source>
        <dbReference type="ARBA" id="ARBA00022670"/>
    </source>
</evidence>
<dbReference type="RefSeq" id="XP_047765383.1">
    <property type="nucleotide sequence ID" value="XM_047910677.1"/>
</dbReference>
<feature type="active site" evidence="8">
    <location>
        <position position="288"/>
    </location>
</feature>
<dbReference type="Proteomes" id="UP000756132">
    <property type="component" value="Chromosome 8"/>
</dbReference>
<dbReference type="SUPFAM" id="SSF50630">
    <property type="entry name" value="Acid proteases"/>
    <property type="match status" value="1"/>
</dbReference>
<gene>
    <name evidence="13" type="ORF">CLAFUR5_11529</name>
</gene>
<evidence type="ECO:0000313" key="14">
    <source>
        <dbReference type="Proteomes" id="UP000756132"/>
    </source>
</evidence>
<dbReference type="PANTHER" id="PTHR47966:SF65">
    <property type="entry name" value="ASPARTIC-TYPE ENDOPEPTIDASE"/>
    <property type="match status" value="1"/>
</dbReference>
<evidence type="ECO:0000313" key="13">
    <source>
        <dbReference type="EMBL" id="UJO21017.1"/>
    </source>
</evidence>
<dbReference type="GO" id="GO:0006508">
    <property type="term" value="P:proteolysis"/>
    <property type="evidence" value="ECO:0007669"/>
    <property type="project" value="UniProtKB-KW"/>
</dbReference>
<dbReference type="GO" id="GO:0004190">
    <property type="term" value="F:aspartic-type endopeptidase activity"/>
    <property type="evidence" value="ECO:0007669"/>
    <property type="project" value="UniProtKB-KW"/>
</dbReference>
<dbReference type="InterPro" id="IPR033876">
    <property type="entry name" value="SAP-like"/>
</dbReference>
<dbReference type="InterPro" id="IPR021109">
    <property type="entry name" value="Peptidase_aspartic_dom_sf"/>
</dbReference>
<organism evidence="13 14">
    <name type="scientific">Passalora fulva</name>
    <name type="common">Tomato leaf mold</name>
    <name type="synonym">Cladosporium fulvum</name>
    <dbReference type="NCBI Taxonomy" id="5499"/>
    <lineage>
        <taxon>Eukaryota</taxon>
        <taxon>Fungi</taxon>
        <taxon>Dikarya</taxon>
        <taxon>Ascomycota</taxon>
        <taxon>Pezizomycotina</taxon>
        <taxon>Dothideomycetes</taxon>
        <taxon>Dothideomycetidae</taxon>
        <taxon>Mycosphaerellales</taxon>
        <taxon>Mycosphaerellaceae</taxon>
        <taxon>Fulvia</taxon>
    </lineage>
</organism>
<dbReference type="CDD" id="cd05474">
    <property type="entry name" value="SAP_like"/>
    <property type="match status" value="1"/>
</dbReference>
<dbReference type="EMBL" id="CP090170">
    <property type="protein sequence ID" value="UJO21017.1"/>
    <property type="molecule type" value="Genomic_DNA"/>
</dbReference>
<evidence type="ECO:0000256" key="4">
    <source>
        <dbReference type="ARBA" id="ARBA00022750"/>
    </source>
</evidence>
<dbReference type="PROSITE" id="PS00141">
    <property type="entry name" value="ASP_PROTEASE"/>
    <property type="match status" value="1"/>
</dbReference>
<feature type="domain" description="Peptidase A1" evidence="12">
    <location>
        <begin position="75"/>
        <end position="406"/>
    </location>
</feature>
<feature type="chain" id="PRO_5040443832" description="Probable aspartic-type endopeptidase OPSB" evidence="11">
    <location>
        <begin position="21"/>
        <end position="467"/>
    </location>
</feature>
<evidence type="ECO:0000259" key="12">
    <source>
        <dbReference type="PROSITE" id="PS51767"/>
    </source>
</evidence>
<keyword evidence="9" id="KW-1015">Disulfide bond</keyword>
<name>A0A9Q8PEM7_PASFU</name>
<dbReference type="PANTHER" id="PTHR47966">
    <property type="entry name" value="BETA-SITE APP-CLEAVING ENZYME, ISOFORM A-RELATED"/>
    <property type="match status" value="1"/>
</dbReference>
<keyword evidence="3 11" id="KW-0732">Signal</keyword>
<evidence type="ECO:0000256" key="7">
    <source>
        <dbReference type="ARBA" id="ARBA00068059"/>
    </source>
</evidence>
<dbReference type="PROSITE" id="PS51767">
    <property type="entry name" value="PEPTIDASE_A1"/>
    <property type="match status" value="1"/>
</dbReference>
<dbReference type="InterPro" id="IPR001969">
    <property type="entry name" value="Aspartic_peptidase_AS"/>
</dbReference>
<dbReference type="AlphaFoldDB" id="A0A9Q8PEM7"/>
<keyword evidence="5 10" id="KW-0378">Hydrolase</keyword>
<dbReference type="InterPro" id="IPR001461">
    <property type="entry name" value="Aspartic_peptidase_A1"/>
</dbReference>
<protein>
    <recommendedName>
        <fullName evidence="7">Probable aspartic-type endopeptidase OPSB</fullName>
    </recommendedName>
    <alternativeName>
        <fullName evidence="6">Probable aspartic-type endopeptidase opsB</fullName>
    </alternativeName>
</protein>
<dbReference type="Gene3D" id="2.40.70.10">
    <property type="entry name" value="Acid Proteases"/>
    <property type="match status" value="2"/>
</dbReference>
<reference evidence="13" key="2">
    <citation type="journal article" date="2022" name="Microb. Genom.">
        <title>A chromosome-scale genome assembly of the tomato pathogen Cladosporium fulvum reveals a compartmentalized genome architecture and the presence of a dispensable chromosome.</title>
        <authorList>
            <person name="Zaccaron A.Z."/>
            <person name="Chen L.H."/>
            <person name="Samaras A."/>
            <person name="Stergiopoulos I."/>
        </authorList>
    </citation>
    <scope>NUCLEOTIDE SEQUENCE</scope>
    <source>
        <strain evidence="13">Race5_Kim</strain>
    </source>
</reference>
<dbReference type="OMA" id="SISEPNW"/>
<dbReference type="OrthoDB" id="771136at2759"/>
<dbReference type="FunFam" id="2.40.70.10:FF:000011">
    <property type="entry name" value="Aspartic protease"/>
    <property type="match status" value="1"/>
</dbReference>
<dbReference type="GeneID" id="71991407"/>
<evidence type="ECO:0000256" key="1">
    <source>
        <dbReference type="ARBA" id="ARBA00007447"/>
    </source>
</evidence>
<accession>A0A9Q8PEM7</accession>
<keyword evidence="4 10" id="KW-0064">Aspartyl protease</keyword>
<evidence type="ECO:0000256" key="6">
    <source>
        <dbReference type="ARBA" id="ARBA00067536"/>
    </source>
</evidence>
<evidence type="ECO:0000256" key="8">
    <source>
        <dbReference type="PIRSR" id="PIRSR601461-1"/>
    </source>
</evidence>
<evidence type="ECO:0000256" key="9">
    <source>
        <dbReference type="PIRSR" id="PIRSR601461-2"/>
    </source>
</evidence>
<proteinExistence type="inferred from homology"/>
<evidence type="ECO:0000256" key="5">
    <source>
        <dbReference type="ARBA" id="ARBA00022801"/>
    </source>
</evidence>
<feature type="disulfide bond" evidence="9">
    <location>
        <begin position="329"/>
        <end position="367"/>
    </location>
</feature>